<keyword evidence="3" id="KW-1185">Reference proteome</keyword>
<name>A0A010QT10_9PEZI</name>
<comment type="caution">
    <text evidence="2">The sequence shown here is derived from an EMBL/GenBank/DDBJ whole genome shotgun (WGS) entry which is preliminary data.</text>
</comment>
<protein>
    <submittedName>
        <fullName evidence="2">Uncharacterized protein</fullName>
    </submittedName>
</protein>
<dbReference type="Proteomes" id="UP000020467">
    <property type="component" value="Unassembled WGS sequence"/>
</dbReference>
<dbReference type="KEGG" id="cfj:CFIO01_04552"/>
<evidence type="ECO:0000313" key="3">
    <source>
        <dbReference type="Proteomes" id="UP000020467"/>
    </source>
</evidence>
<dbReference type="HOGENOM" id="CLU_2277266_0_0_1"/>
<gene>
    <name evidence="2" type="ORF">CFIO01_04552</name>
</gene>
<proteinExistence type="predicted"/>
<dbReference type="OrthoDB" id="4846935at2759"/>
<dbReference type="EMBL" id="JARH01000255">
    <property type="protein sequence ID" value="EXF83302.1"/>
    <property type="molecule type" value="Genomic_DNA"/>
</dbReference>
<evidence type="ECO:0000313" key="2">
    <source>
        <dbReference type="EMBL" id="EXF83302.1"/>
    </source>
</evidence>
<reference evidence="2 3" key="1">
    <citation type="submission" date="2014-02" db="EMBL/GenBank/DDBJ databases">
        <title>The genome sequence of Colletotrichum fioriniae PJ7.</title>
        <authorList>
            <person name="Baroncelli R."/>
            <person name="Thon M.R."/>
        </authorList>
    </citation>
    <scope>NUCLEOTIDE SEQUENCE [LARGE SCALE GENOMIC DNA]</scope>
    <source>
        <strain evidence="2 3">PJ7</strain>
    </source>
</reference>
<organism evidence="2 3">
    <name type="scientific">Colletotrichum fioriniae PJ7</name>
    <dbReference type="NCBI Taxonomy" id="1445577"/>
    <lineage>
        <taxon>Eukaryota</taxon>
        <taxon>Fungi</taxon>
        <taxon>Dikarya</taxon>
        <taxon>Ascomycota</taxon>
        <taxon>Pezizomycotina</taxon>
        <taxon>Sordariomycetes</taxon>
        <taxon>Hypocreomycetidae</taxon>
        <taxon>Glomerellales</taxon>
        <taxon>Glomerellaceae</taxon>
        <taxon>Colletotrichum</taxon>
        <taxon>Colletotrichum acutatum species complex</taxon>
    </lineage>
</organism>
<evidence type="ECO:0000256" key="1">
    <source>
        <dbReference type="SAM" id="MobiDB-lite"/>
    </source>
</evidence>
<feature type="region of interest" description="Disordered" evidence="1">
    <location>
        <begin position="63"/>
        <end position="83"/>
    </location>
</feature>
<accession>A0A010QT10</accession>
<feature type="compositionally biased region" description="Polar residues" evidence="1">
    <location>
        <begin position="63"/>
        <end position="80"/>
    </location>
</feature>
<sequence>MSAASNRATVNGYIIRHIPRAYFIHLPKRPHIFDQNTPPPQTAAQALQEQQLRQTRIQSFLSDNSGPNYMLSHASTSVDNSMARHRAEAARKIDDVMANLNG</sequence>
<dbReference type="AlphaFoldDB" id="A0A010QT10"/>